<accession>A0ABR7BS27</accession>
<reference evidence="1 2" key="1">
    <citation type="submission" date="2020-08" db="EMBL/GenBank/DDBJ databases">
        <title>Genome public.</title>
        <authorList>
            <person name="Liu C."/>
            <person name="Sun Q."/>
        </authorList>
    </citation>
    <scope>NUCLEOTIDE SEQUENCE [LARGE SCALE GENOMIC DNA]</scope>
    <source>
        <strain evidence="1 2">NSJ-70</strain>
    </source>
</reference>
<dbReference type="Pfam" id="PF05973">
    <property type="entry name" value="Gp49"/>
    <property type="match status" value="1"/>
</dbReference>
<dbReference type="EMBL" id="JACOOA010000003">
    <property type="protein sequence ID" value="MBC5584422.1"/>
    <property type="molecule type" value="Genomic_DNA"/>
</dbReference>
<proteinExistence type="predicted"/>
<evidence type="ECO:0000313" key="2">
    <source>
        <dbReference type="Proteomes" id="UP000622448"/>
    </source>
</evidence>
<comment type="caution">
    <text evidence="1">The sequence shown here is derived from an EMBL/GenBank/DDBJ whole genome shotgun (WGS) entry which is preliminary data.</text>
</comment>
<evidence type="ECO:0000313" key="1">
    <source>
        <dbReference type="EMBL" id="MBC5584422.1"/>
    </source>
</evidence>
<keyword evidence="2" id="KW-1185">Reference proteome</keyword>
<sequence length="115" mass="13431">MKVEWYKLPNGEAPARTYLDSLDRKLRSKTLRTIGFLEEKGHLIGEPDSKYLEDGIFELRTTMGDNTGRVLYFFCVGDRAVLTHGFKKKTQRTPRREIERAKRCRKDYMARTAKG</sequence>
<dbReference type="Proteomes" id="UP000622448">
    <property type="component" value="Unassembled WGS sequence"/>
</dbReference>
<name>A0ABR7BS27_9ACTN</name>
<organism evidence="1 2">
    <name type="scientific">Eggerthella hominis</name>
    <dbReference type="NCBI Taxonomy" id="2763043"/>
    <lineage>
        <taxon>Bacteria</taxon>
        <taxon>Bacillati</taxon>
        <taxon>Actinomycetota</taxon>
        <taxon>Coriobacteriia</taxon>
        <taxon>Eggerthellales</taxon>
        <taxon>Eggerthellaceae</taxon>
        <taxon>Eggerthella</taxon>
    </lineage>
</organism>
<gene>
    <name evidence="1" type="ORF">H8S61_09460</name>
</gene>
<dbReference type="RefSeq" id="WP_186938797.1">
    <property type="nucleotide sequence ID" value="NZ_JACOOA010000003.1"/>
</dbReference>
<protein>
    <submittedName>
        <fullName evidence="1">Type II toxin-antitoxin system RelE/ParE family toxin</fullName>
    </submittedName>
</protein>
<dbReference type="InterPro" id="IPR009241">
    <property type="entry name" value="HigB-like"/>
</dbReference>